<gene>
    <name evidence="2" type="ORF">IPOD504_LOCUS283</name>
</gene>
<evidence type="ECO:0000313" key="2">
    <source>
        <dbReference type="EMBL" id="CAH2034775.1"/>
    </source>
</evidence>
<name>A0ABN8HSR8_9NEOP</name>
<evidence type="ECO:0000313" key="3">
    <source>
        <dbReference type="Proteomes" id="UP000837857"/>
    </source>
</evidence>
<accession>A0ABN8HSR8</accession>
<feature type="non-terminal residue" evidence="2">
    <location>
        <position position="113"/>
    </location>
</feature>
<evidence type="ECO:0000256" key="1">
    <source>
        <dbReference type="SAM" id="MobiDB-lite"/>
    </source>
</evidence>
<dbReference type="Proteomes" id="UP000837857">
    <property type="component" value="Chromosome 1"/>
</dbReference>
<feature type="region of interest" description="Disordered" evidence="1">
    <location>
        <begin position="1"/>
        <end position="53"/>
    </location>
</feature>
<feature type="region of interest" description="Disordered" evidence="1">
    <location>
        <begin position="85"/>
        <end position="113"/>
    </location>
</feature>
<keyword evidence="3" id="KW-1185">Reference proteome</keyword>
<protein>
    <submittedName>
        <fullName evidence="2">Uncharacterized protein</fullName>
    </submittedName>
</protein>
<organism evidence="2 3">
    <name type="scientific">Iphiclides podalirius</name>
    <name type="common">scarce swallowtail</name>
    <dbReference type="NCBI Taxonomy" id="110791"/>
    <lineage>
        <taxon>Eukaryota</taxon>
        <taxon>Metazoa</taxon>
        <taxon>Ecdysozoa</taxon>
        <taxon>Arthropoda</taxon>
        <taxon>Hexapoda</taxon>
        <taxon>Insecta</taxon>
        <taxon>Pterygota</taxon>
        <taxon>Neoptera</taxon>
        <taxon>Endopterygota</taxon>
        <taxon>Lepidoptera</taxon>
        <taxon>Glossata</taxon>
        <taxon>Ditrysia</taxon>
        <taxon>Papilionoidea</taxon>
        <taxon>Papilionidae</taxon>
        <taxon>Papilioninae</taxon>
        <taxon>Iphiclides</taxon>
    </lineage>
</organism>
<sequence>MPPKPRSDLHPKRPVEKGRCGDMRERTGRLEPRARRRKNDQSLGGATRGPHLKPCAVVLFPPRRCDHPSPASPCRPVAGASFHARASDRPSNLPATIVSYNEPPTPQALHPLP</sequence>
<reference evidence="2" key="1">
    <citation type="submission" date="2022-03" db="EMBL/GenBank/DDBJ databases">
        <authorList>
            <person name="Martin H S."/>
        </authorList>
    </citation>
    <scope>NUCLEOTIDE SEQUENCE</scope>
</reference>
<dbReference type="EMBL" id="OW152813">
    <property type="protein sequence ID" value="CAH2034775.1"/>
    <property type="molecule type" value="Genomic_DNA"/>
</dbReference>
<proteinExistence type="predicted"/>
<feature type="compositionally biased region" description="Basic and acidic residues" evidence="1">
    <location>
        <begin position="1"/>
        <end position="33"/>
    </location>
</feature>